<feature type="region of interest" description="Disordered" evidence="3">
    <location>
        <begin position="661"/>
        <end position="854"/>
    </location>
</feature>
<feature type="compositionally biased region" description="Pro residues" evidence="3">
    <location>
        <begin position="709"/>
        <end position="854"/>
    </location>
</feature>
<evidence type="ECO:0000256" key="2">
    <source>
        <dbReference type="PROSITE-ProRule" id="PRU00235"/>
    </source>
</evidence>
<keyword evidence="5" id="KW-1185">Reference proteome</keyword>
<reference evidence="4 5" key="1">
    <citation type="journal article" date="2022" name="bioRxiv">
        <title>Genomics of Preaxostyla Flagellates Illuminates Evolutionary Transitions and the Path Towards Mitochondrial Loss.</title>
        <authorList>
            <person name="Novak L.V.F."/>
            <person name="Treitli S.C."/>
            <person name="Pyrih J."/>
            <person name="Halakuc P."/>
            <person name="Pipaliya S.V."/>
            <person name="Vacek V."/>
            <person name="Brzon O."/>
            <person name="Soukal P."/>
            <person name="Eme L."/>
            <person name="Dacks J.B."/>
            <person name="Karnkowska A."/>
            <person name="Elias M."/>
            <person name="Hampl V."/>
        </authorList>
    </citation>
    <scope>NUCLEOTIDE SEQUENCE [LARGE SCALE GENOMIC DNA]</scope>
    <source>
        <strain evidence="4">NAU3</strain>
        <tissue evidence="4">Gut</tissue>
    </source>
</reference>
<evidence type="ECO:0000313" key="5">
    <source>
        <dbReference type="Proteomes" id="UP001281761"/>
    </source>
</evidence>
<evidence type="ECO:0000256" key="1">
    <source>
        <dbReference type="ARBA" id="ARBA00022737"/>
    </source>
</evidence>
<feature type="compositionally biased region" description="Low complexity" evidence="3">
    <location>
        <begin position="695"/>
        <end position="708"/>
    </location>
</feature>
<dbReference type="Pfam" id="PF13540">
    <property type="entry name" value="RCC1_2"/>
    <property type="match status" value="1"/>
</dbReference>
<sequence length="854" mass="91616">MTSGNTLILSGLLEVKADKSELMNACKTMAEERGIPITFQDSLKKVLCYNGHVIILTEEGLVYYFRLYHSTTFDPNVPKAAETRQTVPNSASANTGNTFNLTENSLDKTSPVLGISQPCRMKYTQIQIHDSKVTDIAISPEYVGFLHEDRSLSFFKTLGGRDTQRDIYRETGSFVSLWSGTVMTACDEHDCLYSFDKTLTEFKFVKDMEEMHARNAKLRNKKKEEKRALPSGGSGTDENGKEEFVAPCAYFGDQIHMVKRVPYLVNNVKQCCAGTDFCVAVTQNGDMFSWGYNDYGQLGLGKNKTFVSEPSKIHLPFTSTLTGATPVAPASLPDGSPAPVQGEPRVDAHGQPVAPAAIQCTWKIKKVCCGIAHTLALTEDGVLISWGSNSYGQLGHGHRGPVLVPTVIQFFSGIQVLDIDAPPNSNLSVAITPLDVFVWGQGVGSLPRFYGAFLGRVPRSFALDDTINGTSRNANRAEAQILKTGIPTFPTGIGICECTTVDRKDDASRVYIMNASTHIKHGLAAEYSKQFPQKLAPYMTQDEFSGLISSLAKTIKECKSKQRRNRCCGVICCPCTFGGSCCCCFIKKHPPRLPVNHILTSASRRNVVFDIVEPSRGNSIIVATIRDPRFMLFKEQQTASTTGGDPSTNWSIVFAENTSGPTEAQHYQGAGGGKKKGKGKKAKKTKKEDSEMKESPQSTQQAQPAPNTSAPPPAPTDSGNVPPPPSMDNSSVPPPPPMGGDVPPPPPMGGNVPPPPPMGGDVPPPPPMGGDVPPPPPMGGDVPPPPPMGGDVPPPPPMGDSIPPPPAVNAAPPPPPMDDAPPPPPMDSIPAPPSDDVPPPPPMNDDLPPPPPDF</sequence>
<feature type="region of interest" description="Disordered" evidence="3">
    <location>
        <begin position="82"/>
        <end position="103"/>
    </location>
</feature>
<dbReference type="PANTHER" id="PTHR22872">
    <property type="entry name" value="BTK-BINDING PROTEIN-RELATED"/>
    <property type="match status" value="1"/>
</dbReference>
<feature type="repeat" description="RCC1" evidence="2">
    <location>
        <begin position="285"/>
        <end position="380"/>
    </location>
</feature>
<dbReference type="EMBL" id="JARBJD010000108">
    <property type="protein sequence ID" value="KAK2952073.1"/>
    <property type="molecule type" value="Genomic_DNA"/>
</dbReference>
<dbReference type="InterPro" id="IPR009091">
    <property type="entry name" value="RCC1/BLIP-II"/>
</dbReference>
<dbReference type="SUPFAM" id="SSF50985">
    <property type="entry name" value="RCC1/BLIP-II"/>
    <property type="match status" value="1"/>
</dbReference>
<accession>A0ABQ9XI06</accession>
<dbReference type="InterPro" id="IPR051625">
    <property type="entry name" value="Signaling_Regulatory_Domain"/>
</dbReference>
<name>A0ABQ9XI06_9EUKA</name>
<proteinExistence type="predicted"/>
<evidence type="ECO:0000256" key="3">
    <source>
        <dbReference type="SAM" id="MobiDB-lite"/>
    </source>
</evidence>
<feature type="compositionally biased region" description="Basic residues" evidence="3">
    <location>
        <begin position="673"/>
        <end position="685"/>
    </location>
</feature>
<dbReference type="PROSITE" id="PS50012">
    <property type="entry name" value="RCC1_3"/>
    <property type="match status" value="2"/>
</dbReference>
<evidence type="ECO:0000313" key="4">
    <source>
        <dbReference type="EMBL" id="KAK2952073.1"/>
    </source>
</evidence>
<evidence type="ECO:0008006" key="6">
    <source>
        <dbReference type="Google" id="ProtNLM"/>
    </source>
</evidence>
<organism evidence="4 5">
    <name type="scientific">Blattamonas nauphoetae</name>
    <dbReference type="NCBI Taxonomy" id="2049346"/>
    <lineage>
        <taxon>Eukaryota</taxon>
        <taxon>Metamonada</taxon>
        <taxon>Preaxostyla</taxon>
        <taxon>Oxymonadida</taxon>
        <taxon>Blattamonas</taxon>
    </lineage>
</organism>
<dbReference type="Gene3D" id="2.130.10.30">
    <property type="entry name" value="Regulator of chromosome condensation 1/beta-lactamase-inhibitor protein II"/>
    <property type="match status" value="2"/>
</dbReference>
<feature type="repeat" description="RCC1" evidence="2">
    <location>
        <begin position="381"/>
        <end position="432"/>
    </location>
</feature>
<comment type="caution">
    <text evidence="4">The sequence shown here is derived from an EMBL/GenBank/DDBJ whole genome shotgun (WGS) entry which is preliminary data.</text>
</comment>
<dbReference type="Pfam" id="PF00415">
    <property type="entry name" value="RCC1"/>
    <property type="match status" value="1"/>
</dbReference>
<keyword evidence="1" id="KW-0677">Repeat</keyword>
<dbReference type="InterPro" id="IPR000408">
    <property type="entry name" value="Reg_chr_condens"/>
</dbReference>
<protein>
    <recommendedName>
        <fullName evidence="6">Regulator of chromosome condensation</fullName>
    </recommendedName>
</protein>
<dbReference type="Proteomes" id="UP001281761">
    <property type="component" value="Unassembled WGS sequence"/>
</dbReference>
<feature type="region of interest" description="Disordered" evidence="3">
    <location>
        <begin position="217"/>
        <end position="238"/>
    </location>
</feature>
<gene>
    <name evidence="4" type="ORF">BLNAU_12924</name>
</gene>
<feature type="compositionally biased region" description="Polar residues" evidence="3">
    <location>
        <begin position="83"/>
        <end position="103"/>
    </location>
</feature>